<dbReference type="SUPFAM" id="SSF46689">
    <property type="entry name" value="Homeodomain-like"/>
    <property type="match status" value="1"/>
</dbReference>
<dbReference type="InterPro" id="IPR002078">
    <property type="entry name" value="Sigma_54_int"/>
</dbReference>
<dbReference type="EMBL" id="LNQE01001019">
    <property type="protein sequence ID" value="KUG21809.1"/>
    <property type="molecule type" value="Genomic_DNA"/>
</dbReference>
<keyword evidence="1" id="KW-0597">Phosphoprotein</keyword>
<comment type="caution">
    <text evidence="8">The sequence shown here is derived from an EMBL/GenBank/DDBJ whole genome shotgun (WGS) entry which is preliminary data.</text>
</comment>
<dbReference type="PROSITE" id="PS50110">
    <property type="entry name" value="RESPONSE_REGULATORY"/>
    <property type="match status" value="1"/>
</dbReference>
<organism evidence="8">
    <name type="scientific">hydrocarbon metagenome</name>
    <dbReference type="NCBI Taxonomy" id="938273"/>
    <lineage>
        <taxon>unclassified sequences</taxon>
        <taxon>metagenomes</taxon>
        <taxon>ecological metagenomes</taxon>
    </lineage>
</organism>
<evidence type="ECO:0000256" key="2">
    <source>
        <dbReference type="ARBA" id="ARBA00022741"/>
    </source>
</evidence>
<dbReference type="InterPro" id="IPR025943">
    <property type="entry name" value="Sigma_54_int_dom_ATP-bd_2"/>
</dbReference>
<evidence type="ECO:0000256" key="5">
    <source>
        <dbReference type="ARBA" id="ARBA00023163"/>
    </source>
</evidence>
<dbReference type="Gene3D" id="1.10.10.60">
    <property type="entry name" value="Homeodomain-like"/>
    <property type="match status" value="1"/>
</dbReference>
<dbReference type="SUPFAM" id="SSF52540">
    <property type="entry name" value="P-loop containing nucleoside triphosphate hydrolases"/>
    <property type="match status" value="1"/>
</dbReference>
<dbReference type="Gene3D" id="3.40.50.2300">
    <property type="match status" value="1"/>
</dbReference>
<gene>
    <name evidence="8" type="ORF">ASZ90_008429</name>
</gene>
<dbReference type="PANTHER" id="PTHR32071">
    <property type="entry name" value="TRANSCRIPTIONAL REGULATORY PROTEIN"/>
    <property type="match status" value="1"/>
</dbReference>
<evidence type="ECO:0000313" key="8">
    <source>
        <dbReference type="EMBL" id="KUG21809.1"/>
    </source>
</evidence>
<dbReference type="Gene3D" id="3.40.50.300">
    <property type="entry name" value="P-loop containing nucleotide triphosphate hydrolases"/>
    <property type="match status" value="1"/>
</dbReference>
<dbReference type="InterPro" id="IPR011006">
    <property type="entry name" value="CheY-like_superfamily"/>
</dbReference>
<dbReference type="PROSITE" id="PS00676">
    <property type="entry name" value="SIGMA54_INTERACT_2"/>
    <property type="match status" value="1"/>
</dbReference>
<dbReference type="InterPro" id="IPR009057">
    <property type="entry name" value="Homeodomain-like_sf"/>
</dbReference>
<dbReference type="Pfam" id="PF02954">
    <property type="entry name" value="HTH_8"/>
    <property type="match status" value="1"/>
</dbReference>
<dbReference type="InterPro" id="IPR058031">
    <property type="entry name" value="AAA_lid_NorR"/>
</dbReference>
<evidence type="ECO:0000256" key="3">
    <source>
        <dbReference type="ARBA" id="ARBA00022840"/>
    </source>
</evidence>
<dbReference type="InterPro" id="IPR027417">
    <property type="entry name" value="P-loop_NTPase"/>
</dbReference>
<accession>A0A0W8FM42</accession>
<dbReference type="AlphaFoldDB" id="A0A0W8FM42"/>
<dbReference type="SUPFAM" id="SSF52172">
    <property type="entry name" value="CheY-like"/>
    <property type="match status" value="1"/>
</dbReference>
<dbReference type="InterPro" id="IPR002197">
    <property type="entry name" value="HTH_Fis"/>
</dbReference>
<dbReference type="CDD" id="cd00009">
    <property type="entry name" value="AAA"/>
    <property type="match status" value="1"/>
</dbReference>
<dbReference type="Pfam" id="PF00158">
    <property type="entry name" value="Sigma54_activat"/>
    <property type="match status" value="1"/>
</dbReference>
<keyword evidence="4" id="KW-0805">Transcription regulation</keyword>
<dbReference type="PRINTS" id="PR01590">
    <property type="entry name" value="HTHFIS"/>
</dbReference>
<feature type="domain" description="Response regulatory" evidence="7">
    <location>
        <begin position="4"/>
        <end position="117"/>
    </location>
</feature>
<dbReference type="GO" id="GO:0043565">
    <property type="term" value="F:sequence-specific DNA binding"/>
    <property type="evidence" value="ECO:0007669"/>
    <property type="project" value="InterPro"/>
</dbReference>
<keyword evidence="5" id="KW-0804">Transcription</keyword>
<feature type="domain" description="Sigma-54 factor interaction" evidence="6">
    <location>
        <begin position="140"/>
        <end position="364"/>
    </location>
</feature>
<dbReference type="Gene3D" id="1.10.8.60">
    <property type="match status" value="1"/>
</dbReference>
<evidence type="ECO:0000259" key="6">
    <source>
        <dbReference type="PROSITE" id="PS50045"/>
    </source>
</evidence>
<dbReference type="FunFam" id="3.40.50.300:FF:000006">
    <property type="entry name" value="DNA-binding transcriptional regulator NtrC"/>
    <property type="match status" value="1"/>
</dbReference>
<dbReference type="SMART" id="SM00448">
    <property type="entry name" value="REC"/>
    <property type="match status" value="1"/>
</dbReference>
<dbReference type="InterPro" id="IPR003593">
    <property type="entry name" value="AAA+_ATPase"/>
</dbReference>
<evidence type="ECO:0000256" key="1">
    <source>
        <dbReference type="ARBA" id="ARBA00022553"/>
    </source>
</evidence>
<name>A0A0W8FM42_9ZZZZ</name>
<keyword evidence="2" id="KW-0547">Nucleotide-binding</keyword>
<evidence type="ECO:0000256" key="4">
    <source>
        <dbReference type="ARBA" id="ARBA00023015"/>
    </source>
</evidence>
<dbReference type="Pfam" id="PF25601">
    <property type="entry name" value="AAA_lid_14"/>
    <property type="match status" value="1"/>
</dbReference>
<sequence length="446" mass="50273">MKAHILVIDDDAVACEFLQEALSLDGYDVKTYTSAKEALKQDLSLYDLLLSDIRMPEMDGLQFLGEVHKKWPDLPVILMTAYGSLETTMEAISLGAWDYISKPFSPEDCRSIVKKVLEVRELREKRLKLDLSETEKGPALLGSSAAMVEFYKQIARVADASASVLIEGESGTGKELTARSLHNMSSRRDKPFVVVHCGAIPDNLLESELFGYEKGAFTGASHQHVGLLESAEGGTVFLDEITEMSTALQGKFLRFMQNGEIRKIGSHEVHHVAVRVVAAANKNIDQEVNAGRFRLDLLYRFIVRLHVPPLRERKEDIPLLIESMLKIFGYTNVRISVEAMELLMSYDWPGNVREMENVLQQTLLLSPFAVILPENLPVRFQQQQELVKSDAPYELSPLEIAEREKILQTLQATLWNQSKAAQILDIDRKTLRMKIRRYGLVSGKNL</sequence>
<dbReference type="SMART" id="SM00382">
    <property type="entry name" value="AAA"/>
    <property type="match status" value="1"/>
</dbReference>
<dbReference type="Pfam" id="PF00072">
    <property type="entry name" value="Response_reg"/>
    <property type="match status" value="1"/>
</dbReference>
<evidence type="ECO:0000259" key="7">
    <source>
        <dbReference type="PROSITE" id="PS50110"/>
    </source>
</evidence>
<dbReference type="GO" id="GO:0006355">
    <property type="term" value="P:regulation of DNA-templated transcription"/>
    <property type="evidence" value="ECO:0007669"/>
    <property type="project" value="InterPro"/>
</dbReference>
<proteinExistence type="predicted"/>
<reference evidence="8" key="1">
    <citation type="journal article" date="2015" name="Proc. Natl. Acad. Sci. U.S.A.">
        <title>Networks of energetic and metabolic interactions define dynamics in microbial communities.</title>
        <authorList>
            <person name="Embree M."/>
            <person name="Liu J.K."/>
            <person name="Al-Bassam M.M."/>
            <person name="Zengler K."/>
        </authorList>
    </citation>
    <scope>NUCLEOTIDE SEQUENCE</scope>
</reference>
<dbReference type="InterPro" id="IPR001789">
    <property type="entry name" value="Sig_transdc_resp-reg_receiver"/>
</dbReference>
<keyword evidence="3" id="KW-0067">ATP-binding</keyword>
<dbReference type="FunFam" id="3.40.50.2300:FF:000018">
    <property type="entry name" value="DNA-binding transcriptional regulator NtrC"/>
    <property type="match status" value="1"/>
</dbReference>
<dbReference type="GO" id="GO:0000160">
    <property type="term" value="P:phosphorelay signal transduction system"/>
    <property type="evidence" value="ECO:0007669"/>
    <property type="project" value="InterPro"/>
</dbReference>
<dbReference type="GO" id="GO:0005524">
    <property type="term" value="F:ATP binding"/>
    <property type="evidence" value="ECO:0007669"/>
    <property type="project" value="UniProtKB-KW"/>
</dbReference>
<protein>
    <submittedName>
        <fullName evidence="8">Two component, sigma54 specific, transcriptional regulator, fis family</fullName>
    </submittedName>
</protein>
<dbReference type="PROSITE" id="PS50045">
    <property type="entry name" value="SIGMA54_INTERACT_4"/>
    <property type="match status" value="1"/>
</dbReference>